<protein>
    <recommendedName>
        <fullName evidence="3">Exonuclease domain-containing protein</fullName>
    </recommendedName>
</protein>
<dbReference type="EMBL" id="JWZX01001752">
    <property type="protein sequence ID" value="KOO32524.1"/>
    <property type="molecule type" value="Genomic_DNA"/>
</dbReference>
<evidence type="ECO:0000313" key="1">
    <source>
        <dbReference type="EMBL" id="KOO32524.1"/>
    </source>
</evidence>
<dbReference type="GO" id="GO:0003676">
    <property type="term" value="F:nucleic acid binding"/>
    <property type="evidence" value="ECO:0007669"/>
    <property type="project" value="InterPro"/>
</dbReference>
<dbReference type="Gene3D" id="3.30.420.10">
    <property type="entry name" value="Ribonuclease H-like superfamily/Ribonuclease H"/>
    <property type="match status" value="1"/>
</dbReference>
<proteinExistence type="predicted"/>
<dbReference type="Proteomes" id="UP000037460">
    <property type="component" value="Unassembled WGS sequence"/>
</dbReference>
<dbReference type="OrthoDB" id="16516at2759"/>
<evidence type="ECO:0008006" key="3">
    <source>
        <dbReference type="Google" id="ProtNLM"/>
    </source>
</evidence>
<reference evidence="2" key="1">
    <citation type="journal article" date="2015" name="PLoS Genet.">
        <title>Genome Sequence and Transcriptome Analyses of Chrysochromulina tobin: Metabolic Tools for Enhanced Algal Fitness in the Prominent Order Prymnesiales (Haptophyceae).</title>
        <authorList>
            <person name="Hovde B.T."/>
            <person name="Deodato C.R."/>
            <person name="Hunsperger H.M."/>
            <person name="Ryken S.A."/>
            <person name="Yost W."/>
            <person name="Jha R.K."/>
            <person name="Patterson J."/>
            <person name="Monnat R.J. Jr."/>
            <person name="Barlow S.B."/>
            <person name="Starkenburg S.R."/>
            <person name="Cattolico R.A."/>
        </authorList>
    </citation>
    <scope>NUCLEOTIDE SEQUENCE</scope>
    <source>
        <strain evidence="2">CCMP291</strain>
    </source>
</reference>
<evidence type="ECO:0000313" key="2">
    <source>
        <dbReference type="Proteomes" id="UP000037460"/>
    </source>
</evidence>
<dbReference type="InterPro" id="IPR012337">
    <property type="entry name" value="RNaseH-like_sf"/>
</dbReference>
<keyword evidence="2" id="KW-1185">Reference proteome</keyword>
<comment type="caution">
    <text evidence="1">The sequence shown here is derived from an EMBL/GenBank/DDBJ whole genome shotgun (WGS) entry which is preliminary data.</text>
</comment>
<dbReference type="AlphaFoldDB" id="A0A0M0K148"/>
<name>A0A0M0K148_9EUKA</name>
<sequence>MPRLNLYVRPERPVASYLTPLTGVTAELLAAQGVPLSLAMATLRAALPRNAVLVGQNIAKDVEWLGLVEGVDFGQMVDLAALLRCWNPNFGSYTYAAQDHYASVWLGVQRTEADAHDAVADAVISMRLFHAYTAIQHDATAVAAMAERVLATTPKPSFAKLHPEFEGCCMGNRQTCKCGAPFFS</sequence>
<dbReference type="InterPro" id="IPR036397">
    <property type="entry name" value="RNaseH_sf"/>
</dbReference>
<organism evidence="1 2">
    <name type="scientific">Chrysochromulina tobinii</name>
    <dbReference type="NCBI Taxonomy" id="1460289"/>
    <lineage>
        <taxon>Eukaryota</taxon>
        <taxon>Haptista</taxon>
        <taxon>Haptophyta</taxon>
        <taxon>Prymnesiophyceae</taxon>
        <taxon>Prymnesiales</taxon>
        <taxon>Chrysochromulinaceae</taxon>
        <taxon>Chrysochromulina</taxon>
    </lineage>
</organism>
<gene>
    <name evidence="1" type="ORF">Ctob_011882</name>
</gene>
<accession>A0A0M0K148</accession>
<dbReference type="SUPFAM" id="SSF53098">
    <property type="entry name" value="Ribonuclease H-like"/>
    <property type="match status" value="1"/>
</dbReference>